<keyword evidence="2" id="KW-1185">Reference proteome</keyword>
<protein>
    <submittedName>
        <fullName evidence="1">Uncharacterized protein</fullName>
    </submittedName>
</protein>
<accession>A0A841GRT1</accession>
<evidence type="ECO:0000313" key="1">
    <source>
        <dbReference type="EMBL" id="MBB6068999.1"/>
    </source>
</evidence>
<evidence type="ECO:0000313" key="2">
    <source>
        <dbReference type="Proteomes" id="UP000582837"/>
    </source>
</evidence>
<dbReference type="EMBL" id="JACHIA010000001">
    <property type="protein sequence ID" value="MBB6068999.1"/>
    <property type="molecule type" value="Genomic_DNA"/>
</dbReference>
<organism evidence="1 2">
    <name type="scientific">Longimicrobium terrae</name>
    <dbReference type="NCBI Taxonomy" id="1639882"/>
    <lineage>
        <taxon>Bacteria</taxon>
        <taxon>Pseudomonadati</taxon>
        <taxon>Gemmatimonadota</taxon>
        <taxon>Longimicrobiia</taxon>
        <taxon>Longimicrobiales</taxon>
        <taxon>Longimicrobiaceae</taxon>
        <taxon>Longimicrobium</taxon>
    </lineage>
</organism>
<name>A0A841GRT1_9BACT</name>
<proteinExistence type="predicted"/>
<reference evidence="1 2" key="1">
    <citation type="submission" date="2020-08" db="EMBL/GenBank/DDBJ databases">
        <title>Genomic Encyclopedia of Type Strains, Phase IV (KMG-IV): sequencing the most valuable type-strain genomes for metagenomic binning, comparative biology and taxonomic classification.</title>
        <authorList>
            <person name="Goeker M."/>
        </authorList>
    </citation>
    <scope>NUCLEOTIDE SEQUENCE [LARGE SCALE GENOMIC DNA]</scope>
    <source>
        <strain evidence="1 2">DSM 29007</strain>
    </source>
</reference>
<dbReference type="Proteomes" id="UP000582837">
    <property type="component" value="Unassembled WGS sequence"/>
</dbReference>
<dbReference type="RefSeq" id="WP_170031642.1">
    <property type="nucleotide sequence ID" value="NZ_JABDTL010000001.1"/>
</dbReference>
<sequence length="126" mass="14099">MKSTSSRSLRRAYVDWVEEQIEEFKDTIPRSQLLQLADEVVTGLRVDKDGQYQLTEILLCNAMDRRIFRMLKLPGYRAWCAHHQAEEPAPSVITFPLPERFALSTAPMAATAAEYGEGPGALACVG</sequence>
<comment type="caution">
    <text evidence="1">The sequence shown here is derived from an EMBL/GenBank/DDBJ whole genome shotgun (WGS) entry which is preliminary data.</text>
</comment>
<gene>
    <name evidence="1" type="ORF">HNQ61_000610</name>
</gene>
<dbReference type="AlphaFoldDB" id="A0A841GRT1"/>